<organism evidence="1 2">
    <name type="scientific">Stagnihabitans tardus</name>
    <dbReference type="NCBI Taxonomy" id="2699202"/>
    <lineage>
        <taxon>Bacteria</taxon>
        <taxon>Pseudomonadati</taxon>
        <taxon>Pseudomonadota</taxon>
        <taxon>Alphaproteobacteria</taxon>
        <taxon>Rhodobacterales</taxon>
        <taxon>Paracoccaceae</taxon>
        <taxon>Stagnihabitans</taxon>
    </lineage>
</organism>
<name>A0AAE4YCH4_9RHOB</name>
<accession>A0AAE4YCH4</accession>
<dbReference type="AlphaFoldDB" id="A0AAE4YCH4"/>
<evidence type="ECO:0000313" key="1">
    <source>
        <dbReference type="EMBL" id="NBZ87689.1"/>
    </source>
</evidence>
<protein>
    <submittedName>
        <fullName evidence="1">Dihydroorotate dehydrogenase</fullName>
    </submittedName>
</protein>
<dbReference type="EMBL" id="JAABNR010000007">
    <property type="protein sequence ID" value="NBZ87689.1"/>
    <property type="molecule type" value="Genomic_DNA"/>
</dbReference>
<gene>
    <name evidence="1" type="ORF">GV832_08870</name>
</gene>
<proteinExistence type="predicted"/>
<reference evidence="1" key="1">
    <citation type="submission" date="2020-01" db="EMBL/GenBank/DDBJ databases">
        <authorList>
            <person name="Chen W.-M."/>
        </authorList>
    </citation>
    <scope>NUCLEOTIDE SEQUENCE</scope>
    <source>
        <strain evidence="1">CYK-10</strain>
    </source>
</reference>
<evidence type="ECO:0000313" key="2">
    <source>
        <dbReference type="Proteomes" id="UP001193501"/>
    </source>
</evidence>
<comment type="caution">
    <text evidence="1">The sequence shown here is derived from an EMBL/GenBank/DDBJ whole genome shotgun (WGS) entry which is preliminary data.</text>
</comment>
<keyword evidence="2" id="KW-1185">Reference proteome</keyword>
<dbReference type="RefSeq" id="WP_168774503.1">
    <property type="nucleotide sequence ID" value="NZ_JAABNR010000007.1"/>
</dbReference>
<dbReference type="Proteomes" id="UP001193501">
    <property type="component" value="Unassembled WGS sequence"/>
</dbReference>
<sequence>MQDDLDLDGLFAKAAERGPLPSAALLARIEADARREQPRPMAVAAPPRPARGWGMILADVLGGGLGGGRGLAGLSLAAASGLWIGVAQPTALSPVTEYLTGTSTASLELLPSDLSLLAGE</sequence>